<evidence type="ECO:0000256" key="1">
    <source>
        <dbReference type="SAM" id="Coils"/>
    </source>
</evidence>
<keyword evidence="1" id="KW-0175">Coiled coil</keyword>
<dbReference type="EMBL" id="QDDL01000002">
    <property type="protein sequence ID" value="PVZ70480.1"/>
    <property type="molecule type" value="Genomic_DNA"/>
</dbReference>
<sequence>MKLKSLGAILLLSTASFATTAQTCWSERSLCNDKQVIEAGEVLLEQHKAELVNLMDSNSQLRSRLENLESRIANLTSPIKVILGEDQPDGSVGLSLVLEGRMDSNCQSPGVLCQNKDRIKPELVFDCKDGKTDTFLRSMVGDGFTTEFIIDGQLTQVQGLVSWTHNRWRKLVVSKPQELLVSTLSARELKIRISNSEPGKDFSEFPADIIFDLQYLINEAPLISNHCIK</sequence>
<proteinExistence type="predicted"/>
<name>A0A2V1GWU7_9GAMM</name>
<dbReference type="Proteomes" id="UP000244906">
    <property type="component" value="Unassembled WGS sequence"/>
</dbReference>
<evidence type="ECO:0000313" key="4">
    <source>
        <dbReference type="Proteomes" id="UP000244906"/>
    </source>
</evidence>
<comment type="caution">
    <text evidence="3">The sequence shown here is derived from an EMBL/GenBank/DDBJ whole genome shotgun (WGS) entry which is preliminary data.</text>
</comment>
<feature type="signal peptide" evidence="2">
    <location>
        <begin position="1"/>
        <end position="20"/>
    </location>
</feature>
<gene>
    <name evidence="3" type="ORF">DC094_07815</name>
</gene>
<keyword evidence="4" id="KW-1185">Reference proteome</keyword>
<protein>
    <submittedName>
        <fullName evidence="3">Uncharacterized protein</fullName>
    </submittedName>
</protein>
<feature type="chain" id="PRO_5015917708" evidence="2">
    <location>
        <begin position="21"/>
        <end position="229"/>
    </location>
</feature>
<dbReference type="RefSeq" id="WP_116686553.1">
    <property type="nucleotide sequence ID" value="NZ_CAWNYD010000002.1"/>
</dbReference>
<reference evidence="3 4" key="1">
    <citation type="submission" date="2018-04" db="EMBL/GenBank/DDBJ databases">
        <title>Thalassorhabdus spongiae gen. nov., sp. nov., isolated from a marine sponge in South-West Iceland.</title>
        <authorList>
            <person name="Knobloch S."/>
            <person name="Daussin A."/>
            <person name="Johannsson R."/>
            <person name="Marteinsson V.T."/>
        </authorList>
    </citation>
    <scope>NUCLEOTIDE SEQUENCE [LARGE SCALE GENOMIC DNA]</scope>
    <source>
        <strain evidence="3 4">Hp12</strain>
    </source>
</reference>
<organism evidence="3 4">
    <name type="scientific">Pelagibaculum spongiae</name>
    <dbReference type="NCBI Taxonomy" id="2080658"/>
    <lineage>
        <taxon>Bacteria</taxon>
        <taxon>Pseudomonadati</taxon>
        <taxon>Pseudomonadota</taxon>
        <taxon>Gammaproteobacteria</taxon>
        <taxon>Oceanospirillales</taxon>
        <taxon>Pelagibaculum</taxon>
    </lineage>
</organism>
<evidence type="ECO:0000313" key="3">
    <source>
        <dbReference type="EMBL" id="PVZ70480.1"/>
    </source>
</evidence>
<feature type="coiled-coil region" evidence="1">
    <location>
        <begin position="44"/>
        <end position="71"/>
    </location>
</feature>
<keyword evidence="2" id="KW-0732">Signal</keyword>
<accession>A0A2V1GWU7</accession>
<evidence type="ECO:0000256" key="2">
    <source>
        <dbReference type="SAM" id="SignalP"/>
    </source>
</evidence>
<dbReference type="AlphaFoldDB" id="A0A2V1GWU7"/>